<dbReference type="OrthoDB" id="37622at2"/>
<organism evidence="2 3">
    <name type="scientific">Salinimonas sediminis</name>
    <dbReference type="NCBI Taxonomy" id="2303538"/>
    <lineage>
        <taxon>Bacteria</taxon>
        <taxon>Pseudomonadati</taxon>
        <taxon>Pseudomonadota</taxon>
        <taxon>Gammaproteobacteria</taxon>
        <taxon>Alteromonadales</taxon>
        <taxon>Alteromonadaceae</taxon>
        <taxon>Alteromonas/Salinimonas group</taxon>
        <taxon>Salinimonas</taxon>
    </lineage>
</organism>
<evidence type="ECO:0000256" key="1">
    <source>
        <dbReference type="ARBA" id="ARBA00010169"/>
    </source>
</evidence>
<dbReference type="InterPro" id="IPR004323">
    <property type="entry name" value="Ion_tolerance_CutA"/>
</dbReference>
<evidence type="ECO:0000313" key="3">
    <source>
        <dbReference type="Proteomes" id="UP000262073"/>
    </source>
</evidence>
<gene>
    <name evidence="2" type="ORF">D0Y50_00895</name>
</gene>
<dbReference type="EMBL" id="CP031769">
    <property type="protein sequence ID" value="AXR05049.1"/>
    <property type="molecule type" value="Genomic_DNA"/>
</dbReference>
<dbReference type="GO" id="GO:0005507">
    <property type="term" value="F:copper ion binding"/>
    <property type="evidence" value="ECO:0007669"/>
    <property type="project" value="TreeGrafter"/>
</dbReference>
<dbReference type="SUPFAM" id="SSF54913">
    <property type="entry name" value="GlnB-like"/>
    <property type="match status" value="1"/>
</dbReference>
<reference evidence="2 3" key="1">
    <citation type="submission" date="2018-08" db="EMBL/GenBank/DDBJ databases">
        <title>Salinimonas sediminis sp. nov., a piezophilic bacterium isolated from a deep-sea sediment sample from the New Britain Trench.</title>
        <authorList>
            <person name="Cao J."/>
        </authorList>
    </citation>
    <scope>NUCLEOTIDE SEQUENCE [LARGE SCALE GENOMIC DNA]</scope>
    <source>
        <strain evidence="2 3">N102</strain>
    </source>
</reference>
<dbReference type="PANTHER" id="PTHR23419:SF8">
    <property type="entry name" value="FI09726P"/>
    <property type="match status" value="1"/>
</dbReference>
<name>A0A346NHP2_9ALTE</name>
<dbReference type="RefSeq" id="WP_108567778.1">
    <property type="nucleotide sequence ID" value="NZ_CP031769.1"/>
</dbReference>
<dbReference type="AlphaFoldDB" id="A0A346NHP2"/>
<dbReference type="InterPro" id="IPR015867">
    <property type="entry name" value="N-reg_PII/ATP_PRibTrfase_C"/>
</dbReference>
<sequence length="110" mass="12450">MSLSLILTTTPDEQVAADIARALIDKRQAACVKIIPKVMSVYRWQDTVETDTESQLLIKTAQEHVSRAYKTVCALHPYEVPEWLVIEPAAGSDSYEKWVLDETLTRESRS</sequence>
<evidence type="ECO:0000313" key="2">
    <source>
        <dbReference type="EMBL" id="AXR05049.1"/>
    </source>
</evidence>
<comment type="similarity">
    <text evidence="1">Belongs to the CutA family.</text>
</comment>
<proteinExistence type="inferred from homology"/>
<dbReference type="KEGG" id="salm:D0Y50_00895"/>
<dbReference type="Gene3D" id="3.30.70.120">
    <property type="match status" value="1"/>
</dbReference>
<accession>A0A346NHP2</accession>
<protein>
    <submittedName>
        <fullName evidence="2">Divalent-cation tolerance protein CutA</fullName>
    </submittedName>
</protein>
<dbReference type="Pfam" id="PF03091">
    <property type="entry name" value="CutA1"/>
    <property type="match status" value="1"/>
</dbReference>
<dbReference type="PANTHER" id="PTHR23419">
    <property type="entry name" value="DIVALENT CATION TOLERANCE CUTA-RELATED"/>
    <property type="match status" value="1"/>
</dbReference>
<dbReference type="InterPro" id="IPR011322">
    <property type="entry name" value="N-reg_PII-like_a/b"/>
</dbReference>
<dbReference type="Proteomes" id="UP000262073">
    <property type="component" value="Chromosome"/>
</dbReference>
<keyword evidence="3" id="KW-1185">Reference proteome</keyword>
<dbReference type="GO" id="GO:0010038">
    <property type="term" value="P:response to metal ion"/>
    <property type="evidence" value="ECO:0007669"/>
    <property type="project" value="InterPro"/>
</dbReference>